<dbReference type="EMBL" id="JEOB01000004">
    <property type="protein sequence ID" value="EXM38665.1"/>
    <property type="molecule type" value="Genomic_DNA"/>
</dbReference>
<name>A0A011WNU1_RUMAL</name>
<organism evidence="1 2">
    <name type="scientific">Ruminococcus albus SY3</name>
    <dbReference type="NCBI Taxonomy" id="1341156"/>
    <lineage>
        <taxon>Bacteria</taxon>
        <taxon>Bacillati</taxon>
        <taxon>Bacillota</taxon>
        <taxon>Clostridia</taxon>
        <taxon>Eubacteriales</taxon>
        <taxon>Oscillospiraceae</taxon>
        <taxon>Ruminococcus</taxon>
    </lineage>
</organism>
<accession>A0A011WNU1</accession>
<dbReference type="RefSeq" id="WP_037290422.1">
    <property type="nucleotide sequence ID" value="NZ_JEOB01000004.1"/>
</dbReference>
<sequence length="122" mass="14498">MSRLTYIETLIHATKDNPDPIYDFDAKFYKMPSYLRRGAIKEAIGKVSSYKTNLDNWIKDPVGREPSHPKAGYTFPSMYRTVMYNQTGDYTAQIKVYIRNTWDWITINLKKSDMDYIYRYLL</sequence>
<evidence type="ECO:0000313" key="2">
    <source>
        <dbReference type="Proteomes" id="UP000021369"/>
    </source>
</evidence>
<reference evidence="1 2" key="1">
    <citation type="submission" date="2013-06" db="EMBL/GenBank/DDBJ databases">
        <title>Rumen cellulosomics: divergent fiber-degrading strategies revealed by comparative genome-wide analysis of six Ruminococcal strains.</title>
        <authorList>
            <person name="Dassa B."/>
            <person name="Borovok I."/>
            <person name="Lamed R."/>
            <person name="Flint H."/>
            <person name="Yeoman C.J."/>
            <person name="White B."/>
            <person name="Bayer E.A."/>
        </authorList>
    </citation>
    <scope>NUCLEOTIDE SEQUENCE [LARGE SCALE GENOMIC DNA]</scope>
    <source>
        <strain evidence="1 2">SY3</strain>
    </source>
</reference>
<dbReference type="AlphaFoldDB" id="A0A011WNU1"/>
<protein>
    <recommendedName>
        <fullName evidence="3">Transposase</fullName>
    </recommendedName>
</protein>
<comment type="caution">
    <text evidence="1">The sequence shown here is derived from an EMBL/GenBank/DDBJ whole genome shotgun (WGS) entry which is preliminary data.</text>
</comment>
<dbReference type="PATRIC" id="fig|1341156.4.peg.3192"/>
<evidence type="ECO:0008006" key="3">
    <source>
        <dbReference type="Google" id="ProtNLM"/>
    </source>
</evidence>
<dbReference type="Proteomes" id="UP000021369">
    <property type="component" value="Unassembled WGS sequence"/>
</dbReference>
<gene>
    <name evidence="1" type="ORF">RASY3_17960</name>
</gene>
<evidence type="ECO:0000313" key="1">
    <source>
        <dbReference type="EMBL" id="EXM38665.1"/>
    </source>
</evidence>
<proteinExistence type="predicted"/>
<keyword evidence="2" id="KW-1185">Reference proteome</keyword>